<evidence type="ECO:0000313" key="2">
    <source>
        <dbReference type="EMBL" id="GHF73169.1"/>
    </source>
</evidence>
<name>A0A8H9IZF6_9PSEU</name>
<evidence type="ECO:0000256" key="1">
    <source>
        <dbReference type="SAM" id="Phobius"/>
    </source>
</evidence>
<reference evidence="2" key="2">
    <citation type="submission" date="2020-09" db="EMBL/GenBank/DDBJ databases">
        <authorList>
            <person name="Sun Q."/>
            <person name="Zhou Y."/>
        </authorList>
    </citation>
    <scope>NUCLEOTIDE SEQUENCE</scope>
    <source>
        <strain evidence="2">CGMCC 4.7679</strain>
    </source>
</reference>
<sequence>MRELPWTRGEYERALQEQAGPPPARVSTRLILDVAVVVACIALAIVLGVFELWWASVLLSVVAVGCLLDFVLIAGPKHRRWRVLTTDLGTHVP</sequence>
<keyword evidence="1" id="KW-1133">Transmembrane helix</keyword>
<feature type="transmembrane region" description="Helical" evidence="1">
    <location>
        <begin position="30"/>
        <end position="47"/>
    </location>
</feature>
<proteinExistence type="predicted"/>
<organism evidence="2 3">
    <name type="scientific">Amycolatopsis bartoniae</name>
    <dbReference type="NCBI Taxonomy" id="941986"/>
    <lineage>
        <taxon>Bacteria</taxon>
        <taxon>Bacillati</taxon>
        <taxon>Actinomycetota</taxon>
        <taxon>Actinomycetes</taxon>
        <taxon>Pseudonocardiales</taxon>
        <taxon>Pseudonocardiaceae</taxon>
        <taxon>Amycolatopsis</taxon>
    </lineage>
</organism>
<keyword evidence="1" id="KW-0812">Transmembrane</keyword>
<keyword evidence="3" id="KW-1185">Reference proteome</keyword>
<accession>A0A8H9IZF6</accession>
<evidence type="ECO:0000313" key="3">
    <source>
        <dbReference type="Proteomes" id="UP000658656"/>
    </source>
</evidence>
<gene>
    <name evidence="2" type="ORF">GCM10017566_53860</name>
</gene>
<dbReference type="AlphaFoldDB" id="A0A8H9IZF6"/>
<dbReference type="Proteomes" id="UP000658656">
    <property type="component" value="Unassembled WGS sequence"/>
</dbReference>
<protein>
    <recommendedName>
        <fullName evidence="4">DUF3040 domain-containing protein</fullName>
    </recommendedName>
</protein>
<reference evidence="2" key="1">
    <citation type="journal article" date="2014" name="Int. J. Syst. Evol. Microbiol.">
        <title>Complete genome sequence of Corynebacterium casei LMG S-19264T (=DSM 44701T), isolated from a smear-ripened cheese.</title>
        <authorList>
            <consortium name="US DOE Joint Genome Institute (JGI-PGF)"/>
            <person name="Walter F."/>
            <person name="Albersmeier A."/>
            <person name="Kalinowski J."/>
            <person name="Ruckert C."/>
        </authorList>
    </citation>
    <scope>NUCLEOTIDE SEQUENCE</scope>
    <source>
        <strain evidence="2">CGMCC 4.7679</strain>
    </source>
</reference>
<comment type="caution">
    <text evidence="2">The sequence shown here is derived from an EMBL/GenBank/DDBJ whole genome shotgun (WGS) entry which is preliminary data.</text>
</comment>
<feature type="transmembrane region" description="Helical" evidence="1">
    <location>
        <begin position="53"/>
        <end position="74"/>
    </location>
</feature>
<evidence type="ECO:0008006" key="4">
    <source>
        <dbReference type="Google" id="ProtNLM"/>
    </source>
</evidence>
<dbReference type="EMBL" id="BNAV01000009">
    <property type="protein sequence ID" value="GHF73169.1"/>
    <property type="molecule type" value="Genomic_DNA"/>
</dbReference>
<keyword evidence="1" id="KW-0472">Membrane</keyword>